<dbReference type="AlphaFoldDB" id="A0AAV2CCJ3"/>
<evidence type="ECO:0000313" key="2">
    <source>
        <dbReference type="Proteomes" id="UP001497516"/>
    </source>
</evidence>
<dbReference type="EMBL" id="OZ034813">
    <property type="protein sequence ID" value="CAL1353586.1"/>
    <property type="molecule type" value="Genomic_DNA"/>
</dbReference>
<accession>A0AAV2CCJ3</accession>
<organism evidence="1 2">
    <name type="scientific">Linum trigynum</name>
    <dbReference type="NCBI Taxonomy" id="586398"/>
    <lineage>
        <taxon>Eukaryota</taxon>
        <taxon>Viridiplantae</taxon>
        <taxon>Streptophyta</taxon>
        <taxon>Embryophyta</taxon>
        <taxon>Tracheophyta</taxon>
        <taxon>Spermatophyta</taxon>
        <taxon>Magnoliopsida</taxon>
        <taxon>eudicotyledons</taxon>
        <taxon>Gunneridae</taxon>
        <taxon>Pentapetalae</taxon>
        <taxon>rosids</taxon>
        <taxon>fabids</taxon>
        <taxon>Malpighiales</taxon>
        <taxon>Linaceae</taxon>
        <taxon>Linum</taxon>
    </lineage>
</organism>
<name>A0AAV2CCJ3_9ROSI</name>
<sequence length="82" mass="8594">MSVRLLANSHPRSMKVSPLCQLSSTTLPCSPSSSTLICECPPQDFMKINFDVVVQASGSSSGLVVRGFDGHVLLTLAASGDL</sequence>
<dbReference type="Proteomes" id="UP001497516">
    <property type="component" value="Chromosome 1"/>
</dbReference>
<proteinExistence type="predicted"/>
<gene>
    <name evidence="1" type="ORF">LTRI10_LOCUS1478</name>
</gene>
<protein>
    <submittedName>
        <fullName evidence="1">Uncharacterized protein</fullName>
    </submittedName>
</protein>
<keyword evidence="2" id="KW-1185">Reference proteome</keyword>
<reference evidence="1 2" key="1">
    <citation type="submission" date="2024-04" db="EMBL/GenBank/DDBJ databases">
        <authorList>
            <person name="Fracassetti M."/>
        </authorList>
    </citation>
    <scope>NUCLEOTIDE SEQUENCE [LARGE SCALE GENOMIC DNA]</scope>
</reference>
<evidence type="ECO:0000313" key="1">
    <source>
        <dbReference type="EMBL" id="CAL1353586.1"/>
    </source>
</evidence>